<dbReference type="Proteomes" id="UP000190961">
    <property type="component" value="Unassembled WGS sequence"/>
</dbReference>
<evidence type="ECO:0000313" key="3">
    <source>
        <dbReference type="Proteomes" id="UP000190961"/>
    </source>
</evidence>
<keyword evidence="3" id="KW-1185">Reference proteome</keyword>
<organism evidence="2 3">
    <name type="scientific">Ohtaekwangia koreensis</name>
    <dbReference type="NCBI Taxonomy" id="688867"/>
    <lineage>
        <taxon>Bacteria</taxon>
        <taxon>Pseudomonadati</taxon>
        <taxon>Bacteroidota</taxon>
        <taxon>Cytophagia</taxon>
        <taxon>Cytophagales</taxon>
        <taxon>Fulvivirgaceae</taxon>
        <taxon>Ohtaekwangia</taxon>
    </lineage>
</organism>
<dbReference type="EMBL" id="FUZU01000003">
    <property type="protein sequence ID" value="SKC83454.1"/>
    <property type="molecule type" value="Genomic_DNA"/>
</dbReference>
<gene>
    <name evidence="2" type="ORF">SAMN05660236_4460</name>
</gene>
<evidence type="ECO:0000256" key="1">
    <source>
        <dbReference type="SAM" id="Coils"/>
    </source>
</evidence>
<accession>A0A1T5M5Z0</accession>
<evidence type="ECO:0008006" key="4">
    <source>
        <dbReference type="Google" id="ProtNLM"/>
    </source>
</evidence>
<sequence length="149" mass="16891">MRKKILDACVARQQILIDDFKERIKELTAGQQTNHDESYDQKDLAFNSMQTTEVNALNKELEFANAELDILRILHLSEDVARDHVAPGAVVVTNHHTFFISASLEKFTVDGHLYIGISTSSPLYKAMEGKTKGETFSYSHIAYKIKDIF</sequence>
<proteinExistence type="predicted"/>
<dbReference type="STRING" id="688867.SAMN05660236_4460"/>
<evidence type="ECO:0000313" key="2">
    <source>
        <dbReference type="EMBL" id="SKC83454.1"/>
    </source>
</evidence>
<protein>
    <recommendedName>
        <fullName evidence="4">Transcription elongation factor, GreA/GreB, C-term</fullName>
    </recommendedName>
</protein>
<dbReference type="AlphaFoldDB" id="A0A1T5M5Z0"/>
<keyword evidence="1" id="KW-0175">Coiled coil</keyword>
<feature type="coiled-coil region" evidence="1">
    <location>
        <begin position="47"/>
        <end position="74"/>
    </location>
</feature>
<reference evidence="2 3" key="1">
    <citation type="submission" date="2017-02" db="EMBL/GenBank/DDBJ databases">
        <authorList>
            <person name="Peterson S.W."/>
        </authorList>
    </citation>
    <scope>NUCLEOTIDE SEQUENCE [LARGE SCALE GENOMIC DNA]</scope>
    <source>
        <strain evidence="2 3">DSM 25262</strain>
    </source>
</reference>
<name>A0A1T5M5Z0_9BACT</name>